<dbReference type="PANTHER" id="PTHR33048:SF155">
    <property type="entry name" value="INTEGRAL MEMBRANE PROTEIN"/>
    <property type="match status" value="1"/>
</dbReference>
<feature type="transmembrane region" description="Helical" evidence="7">
    <location>
        <begin position="52"/>
        <end position="74"/>
    </location>
</feature>
<evidence type="ECO:0000313" key="9">
    <source>
        <dbReference type="EMBL" id="KAF4119522.1"/>
    </source>
</evidence>
<feature type="domain" description="Rhodopsin" evidence="8">
    <location>
        <begin position="36"/>
        <end position="289"/>
    </location>
</feature>
<feature type="region of interest" description="Disordered" evidence="6">
    <location>
        <begin position="412"/>
        <end position="433"/>
    </location>
</feature>
<evidence type="ECO:0000313" key="10">
    <source>
        <dbReference type="Proteomes" id="UP000749293"/>
    </source>
</evidence>
<evidence type="ECO:0000256" key="1">
    <source>
        <dbReference type="ARBA" id="ARBA00004141"/>
    </source>
</evidence>
<dbReference type="GO" id="GO:0016020">
    <property type="term" value="C:membrane"/>
    <property type="evidence" value="ECO:0007669"/>
    <property type="project" value="UniProtKB-SubCell"/>
</dbReference>
<keyword evidence="3 7" id="KW-1133">Transmembrane helix</keyword>
<evidence type="ECO:0000256" key="7">
    <source>
        <dbReference type="SAM" id="Phobius"/>
    </source>
</evidence>
<evidence type="ECO:0000256" key="4">
    <source>
        <dbReference type="ARBA" id="ARBA00023136"/>
    </source>
</evidence>
<comment type="caution">
    <text evidence="9">The sequence shown here is derived from an EMBL/GenBank/DDBJ whole genome shotgun (WGS) entry which is preliminary data.</text>
</comment>
<dbReference type="RefSeq" id="XP_035318174.1">
    <property type="nucleotide sequence ID" value="XM_035466626.1"/>
</dbReference>
<protein>
    <recommendedName>
        <fullName evidence="8">Rhodopsin domain-containing protein</fullName>
    </recommendedName>
</protein>
<proteinExistence type="inferred from homology"/>
<dbReference type="OrthoDB" id="5429740at2759"/>
<feature type="transmembrane region" description="Helical" evidence="7">
    <location>
        <begin position="214"/>
        <end position="243"/>
    </location>
</feature>
<organism evidence="9 10">
    <name type="scientific">Geosmithia morbida</name>
    <dbReference type="NCBI Taxonomy" id="1094350"/>
    <lineage>
        <taxon>Eukaryota</taxon>
        <taxon>Fungi</taxon>
        <taxon>Dikarya</taxon>
        <taxon>Ascomycota</taxon>
        <taxon>Pezizomycotina</taxon>
        <taxon>Sordariomycetes</taxon>
        <taxon>Hypocreomycetidae</taxon>
        <taxon>Hypocreales</taxon>
        <taxon>Bionectriaceae</taxon>
        <taxon>Geosmithia</taxon>
    </lineage>
</organism>
<keyword evidence="4 7" id="KW-0472">Membrane</keyword>
<reference evidence="9" key="1">
    <citation type="submission" date="2020-03" db="EMBL/GenBank/DDBJ databases">
        <title>Site-based positive gene gene selection in Geosmithia morbida across the United States reveals a broad range of putative effectors and factors for local host and environmental adapation.</title>
        <authorList>
            <person name="Onufrak A."/>
            <person name="Murdoch R.W."/>
            <person name="Gazis R."/>
            <person name="Huff M."/>
            <person name="Staton M."/>
            <person name="Klingeman W."/>
            <person name="Hadziabdic D."/>
        </authorList>
    </citation>
    <scope>NUCLEOTIDE SEQUENCE</scope>
    <source>
        <strain evidence="9">1262</strain>
    </source>
</reference>
<evidence type="ECO:0000256" key="6">
    <source>
        <dbReference type="SAM" id="MobiDB-lite"/>
    </source>
</evidence>
<dbReference type="Proteomes" id="UP000749293">
    <property type="component" value="Unassembled WGS sequence"/>
</dbReference>
<dbReference type="InterPro" id="IPR049326">
    <property type="entry name" value="Rhodopsin_dom_fungi"/>
</dbReference>
<accession>A0A9P5CYL2</accession>
<feature type="transmembrane region" description="Helical" evidence="7">
    <location>
        <begin position="94"/>
        <end position="118"/>
    </location>
</feature>
<keyword evidence="2 7" id="KW-0812">Transmembrane</keyword>
<evidence type="ECO:0000256" key="3">
    <source>
        <dbReference type="ARBA" id="ARBA00022989"/>
    </source>
</evidence>
<dbReference type="AlphaFoldDB" id="A0A9P5CYL2"/>
<dbReference type="InterPro" id="IPR052337">
    <property type="entry name" value="SAT4-like"/>
</dbReference>
<comment type="subcellular location">
    <subcellularLocation>
        <location evidence="1">Membrane</location>
        <topology evidence="1">Multi-pass membrane protein</topology>
    </subcellularLocation>
</comment>
<feature type="transmembrane region" description="Helical" evidence="7">
    <location>
        <begin position="180"/>
        <end position="202"/>
    </location>
</feature>
<feature type="transmembrane region" description="Helical" evidence="7">
    <location>
        <begin position="130"/>
        <end position="151"/>
    </location>
</feature>
<gene>
    <name evidence="9" type="ORF">GMORB2_4652</name>
</gene>
<dbReference type="EMBL" id="JAANYQ010000023">
    <property type="protein sequence ID" value="KAF4119522.1"/>
    <property type="molecule type" value="Genomic_DNA"/>
</dbReference>
<dbReference type="PANTHER" id="PTHR33048">
    <property type="entry name" value="PTH11-LIKE INTEGRAL MEMBRANE PROTEIN (AFU_ORTHOLOGUE AFUA_5G11245)"/>
    <property type="match status" value="1"/>
</dbReference>
<evidence type="ECO:0000256" key="2">
    <source>
        <dbReference type="ARBA" id="ARBA00022692"/>
    </source>
</evidence>
<feature type="transmembrane region" description="Helical" evidence="7">
    <location>
        <begin position="19"/>
        <end position="40"/>
    </location>
</feature>
<comment type="similarity">
    <text evidence="5">Belongs to the SAT4 family.</text>
</comment>
<feature type="transmembrane region" description="Helical" evidence="7">
    <location>
        <begin position="263"/>
        <end position="283"/>
    </location>
</feature>
<evidence type="ECO:0000256" key="5">
    <source>
        <dbReference type="ARBA" id="ARBA00038359"/>
    </source>
</evidence>
<dbReference type="Pfam" id="PF20684">
    <property type="entry name" value="Fung_rhodopsin"/>
    <property type="match status" value="1"/>
</dbReference>
<keyword evidence="10" id="KW-1185">Reference proteome</keyword>
<name>A0A9P5CYL2_9HYPO</name>
<sequence>MSPVEGSSAWEAQDKGPRIVSVCWAVTAFSTLFVIARVYVRGYVQRKLQQDDYWTLLALVCGYISTSLSTVAVASGNGKHMALLSQDQQEGAVLWTTAAFCPGVMSFGLPKLAVVYLLTKLLNPGKWHRVFLWWQGIWCQMTLLTTAGLLIGRCRPAYSLWTFDVKGDCFSKDILVSYCIYAGCFSAFVDFYLAIYPAIVLFKLQLPFRKKFALCIALGIGSVLTDISLSLSLSPSSGVVAVYKTTRIPSLASDDFSYDTSDLVVWTVVEGSTIMIASTIPILQPLLKKFLNRNPLSSNSRSKYKFTSPNEVTDNNRSYEMSHRKFPSKAKDELGFTVLGEGGSQDDILAQTPSNPGGTPPPGSVVATDKSGSHQITRTDMVTVTYENVPSQPSMPNSFTKAWGGRDGNHRVDANNYPSARPRVLMNRGPGDV</sequence>
<evidence type="ECO:0000259" key="8">
    <source>
        <dbReference type="Pfam" id="PF20684"/>
    </source>
</evidence>
<feature type="region of interest" description="Disordered" evidence="6">
    <location>
        <begin position="341"/>
        <end position="376"/>
    </location>
</feature>
<dbReference type="GeneID" id="55970880"/>